<proteinExistence type="predicted"/>
<dbReference type="EnsemblMetazoa" id="XM_022810875">
    <property type="protein sequence ID" value="XP_022666610"/>
    <property type="gene ID" value="LOC111252649"/>
</dbReference>
<reference evidence="2" key="1">
    <citation type="submission" date="2021-01" db="UniProtKB">
        <authorList>
            <consortium name="EnsemblMetazoa"/>
        </authorList>
    </citation>
    <scope>IDENTIFICATION</scope>
</reference>
<dbReference type="Pfam" id="PF00379">
    <property type="entry name" value="Chitin_bind_4"/>
    <property type="match status" value="1"/>
</dbReference>
<dbReference type="Proteomes" id="UP000594260">
    <property type="component" value="Unplaced"/>
</dbReference>
<dbReference type="GO" id="GO:0062129">
    <property type="term" value="C:chitin-based extracellular matrix"/>
    <property type="evidence" value="ECO:0007669"/>
    <property type="project" value="TreeGrafter"/>
</dbReference>
<dbReference type="GO" id="GO:0008010">
    <property type="term" value="F:structural constituent of chitin-based larval cuticle"/>
    <property type="evidence" value="ECO:0007669"/>
    <property type="project" value="TreeGrafter"/>
</dbReference>
<evidence type="ECO:0000313" key="2">
    <source>
        <dbReference type="EnsemblMetazoa" id="XP_022666610"/>
    </source>
</evidence>
<evidence type="ECO:0000256" key="1">
    <source>
        <dbReference type="PROSITE-ProRule" id="PRU00497"/>
    </source>
</evidence>
<dbReference type="PROSITE" id="PS51155">
    <property type="entry name" value="CHIT_BIND_RR_2"/>
    <property type="match status" value="1"/>
</dbReference>
<evidence type="ECO:0008006" key="4">
    <source>
        <dbReference type="Google" id="ProtNLM"/>
    </source>
</evidence>
<accession>A0A7M7KVX8</accession>
<dbReference type="PANTHER" id="PTHR10380">
    <property type="entry name" value="CUTICLE PROTEIN"/>
    <property type="match status" value="1"/>
</dbReference>
<organism evidence="2 3">
    <name type="scientific">Varroa destructor</name>
    <name type="common">Honeybee mite</name>
    <dbReference type="NCBI Taxonomy" id="109461"/>
    <lineage>
        <taxon>Eukaryota</taxon>
        <taxon>Metazoa</taxon>
        <taxon>Ecdysozoa</taxon>
        <taxon>Arthropoda</taxon>
        <taxon>Chelicerata</taxon>
        <taxon>Arachnida</taxon>
        <taxon>Acari</taxon>
        <taxon>Parasitiformes</taxon>
        <taxon>Mesostigmata</taxon>
        <taxon>Gamasina</taxon>
        <taxon>Dermanyssoidea</taxon>
        <taxon>Varroidae</taxon>
        <taxon>Varroa</taxon>
    </lineage>
</organism>
<protein>
    <recommendedName>
        <fullName evidence="4">Cuticle protein 6</fullName>
    </recommendedName>
</protein>
<dbReference type="KEGG" id="vde:111252649"/>
<dbReference type="PANTHER" id="PTHR10380:SF240">
    <property type="match status" value="1"/>
</dbReference>
<dbReference type="OrthoDB" id="6436078at2759"/>
<dbReference type="InterPro" id="IPR050468">
    <property type="entry name" value="Cuticle_Struct_Prot"/>
</dbReference>
<keyword evidence="3" id="KW-1185">Reference proteome</keyword>
<evidence type="ECO:0000313" key="3">
    <source>
        <dbReference type="Proteomes" id="UP000594260"/>
    </source>
</evidence>
<name>A0A7M7KVX8_VARDE</name>
<dbReference type="InterPro" id="IPR000618">
    <property type="entry name" value="Insect_cuticle"/>
</dbReference>
<keyword evidence="1" id="KW-0193">Cuticle</keyword>
<dbReference type="RefSeq" id="XP_022666610.1">
    <property type="nucleotide sequence ID" value="XM_022810875.1"/>
</dbReference>
<sequence length="263" mass="29382">MVYGSKRSPLSAMALVIAASMFCGIQSIDYTHDQLQYQSLSTKSGAYNFGYDTGLFGAHSFHQQWRDEDGEVRGRFGYTDPNGDLRITHYRAGRDGYRILQNKVEPGNPVRAGPRPLPGSGDALKVPGEDVISRRLSAAVAATPVANAETDSEPIMNYRNALIAYPNGNRNEYVVNKSRYNVPIRLAGEVGRPSVFHRPLSNQLSKFDYYDQKPHPSAASVRLSFVDNGRRVVYYKDGQPLAYDPFEVYAQRTNLGYNRFAAR</sequence>
<dbReference type="InParanoid" id="A0A7M7KVX8"/>
<dbReference type="AlphaFoldDB" id="A0A7M7KVX8"/>
<dbReference type="GeneID" id="111252649"/>